<dbReference type="PROSITE" id="PS50102">
    <property type="entry name" value="RRM"/>
    <property type="match status" value="1"/>
</dbReference>
<dbReference type="Proteomes" id="UP000792457">
    <property type="component" value="Unassembled WGS sequence"/>
</dbReference>
<dbReference type="GO" id="GO:0008757">
    <property type="term" value="F:S-adenosylmethionine-dependent methyltransferase activity"/>
    <property type="evidence" value="ECO:0007669"/>
    <property type="project" value="InterPro"/>
</dbReference>
<dbReference type="CDD" id="cd02440">
    <property type="entry name" value="AdoMet_MTases"/>
    <property type="match status" value="1"/>
</dbReference>
<keyword evidence="6" id="KW-0963">Cytoplasm</keyword>
<evidence type="ECO:0000256" key="5">
    <source>
        <dbReference type="ARBA" id="ARBA00012808"/>
    </source>
</evidence>
<dbReference type="GO" id="GO:0005737">
    <property type="term" value="C:cytoplasm"/>
    <property type="evidence" value="ECO:0007669"/>
    <property type="project" value="UniProtKB-SubCell"/>
</dbReference>
<keyword evidence="24" id="KW-1185">Reference proteome</keyword>
<evidence type="ECO:0000313" key="23">
    <source>
        <dbReference type="EMBL" id="KAG8229792.1"/>
    </source>
</evidence>
<comment type="cofactor">
    <cofactor evidence="1">
        <name>Fe(2+)</name>
        <dbReference type="ChEBI" id="CHEBI:29033"/>
    </cofactor>
</comment>
<evidence type="ECO:0000256" key="14">
    <source>
        <dbReference type="ARBA" id="ARBA00023242"/>
    </source>
</evidence>
<dbReference type="CDD" id="cd12431">
    <property type="entry name" value="RRM_ALKBH8"/>
    <property type="match status" value="1"/>
</dbReference>
<proteinExistence type="inferred from homology"/>
<dbReference type="Pfam" id="PF00076">
    <property type="entry name" value="RRM_1"/>
    <property type="match status" value="1"/>
</dbReference>
<dbReference type="PROSITE" id="PS51471">
    <property type="entry name" value="FE2OG_OXY"/>
    <property type="match status" value="1"/>
</dbReference>
<gene>
    <name evidence="23" type="ORF">J437_LFUL005873</name>
</gene>
<evidence type="ECO:0000256" key="1">
    <source>
        <dbReference type="ARBA" id="ARBA00001954"/>
    </source>
</evidence>
<dbReference type="InterPro" id="IPR005123">
    <property type="entry name" value="Oxoglu/Fe-dep_dioxygenase_dom"/>
</dbReference>
<dbReference type="Gene3D" id="2.60.120.590">
    <property type="entry name" value="Alpha-ketoglutarate-dependent dioxygenase AlkB-like"/>
    <property type="match status" value="1"/>
</dbReference>
<dbReference type="InterPro" id="IPR029063">
    <property type="entry name" value="SAM-dependent_MTases_sf"/>
</dbReference>
<keyword evidence="12 20" id="KW-0694">RNA-binding</keyword>
<dbReference type="GO" id="GO:0005634">
    <property type="term" value="C:nucleus"/>
    <property type="evidence" value="ECO:0007669"/>
    <property type="project" value="UniProtKB-SubCell"/>
</dbReference>
<dbReference type="InterPro" id="IPR027450">
    <property type="entry name" value="AlkB-like"/>
</dbReference>
<evidence type="ECO:0000256" key="16">
    <source>
        <dbReference type="ARBA" id="ARBA00034996"/>
    </source>
</evidence>
<dbReference type="Gene3D" id="3.40.50.150">
    <property type="entry name" value="Vaccinia Virus protein VP39"/>
    <property type="match status" value="1"/>
</dbReference>
<dbReference type="InterPro" id="IPR034256">
    <property type="entry name" value="ALKBH8_RRM"/>
</dbReference>
<dbReference type="InterPro" id="IPR013216">
    <property type="entry name" value="Methyltransf_11"/>
</dbReference>
<evidence type="ECO:0000259" key="21">
    <source>
        <dbReference type="PROSITE" id="PS50102"/>
    </source>
</evidence>
<evidence type="ECO:0000256" key="19">
    <source>
        <dbReference type="ARBA" id="ARBA00049802"/>
    </source>
</evidence>
<evidence type="ECO:0000256" key="17">
    <source>
        <dbReference type="ARBA" id="ARBA00045506"/>
    </source>
</evidence>
<keyword evidence="14" id="KW-0539">Nucleus</keyword>
<keyword evidence="13" id="KW-0408">Iron</keyword>
<evidence type="ECO:0000256" key="2">
    <source>
        <dbReference type="ARBA" id="ARBA00004123"/>
    </source>
</evidence>
<evidence type="ECO:0000256" key="18">
    <source>
        <dbReference type="ARBA" id="ARBA00049786"/>
    </source>
</evidence>
<dbReference type="GO" id="GO:0002098">
    <property type="term" value="P:tRNA wobble uridine modification"/>
    <property type="evidence" value="ECO:0007669"/>
    <property type="project" value="TreeGrafter"/>
</dbReference>
<dbReference type="SUPFAM" id="SSF53335">
    <property type="entry name" value="S-adenosyl-L-methionine-dependent methyltransferases"/>
    <property type="match status" value="1"/>
</dbReference>
<comment type="subcellular location">
    <subcellularLocation>
        <location evidence="3">Cytoplasm</location>
    </subcellularLocation>
    <subcellularLocation>
        <location evidence="2">Nucleus</location>
    </subcellularLocation>
</comment>
<dbReference type="OrthoDB" id="271595at2759"/>
<dbReference type="EC" id="2.1.1.229" evidence="5"/>
<keyword evidence="9" id="KW-0949">S-adenosyl-L-methionine</keyword>
<dbReference type="EMBL" id="KZ308446">
    <property type="protein sequence ID" value="KAG8229792.1"/>
    <property type="molecule type" value="Genomic_DNA"/>
</dbReference>
<dbReference type="InterPro" id="IPR012677">
    <property type="entry name" value="Nucleotide-bd_a/b_plait_sf"/>
</dbReference>
<keyword evidence="8" id="KW-0808">Transferase</keyword>
<evidence type="ECO:0000313" key="24">
    <source>
        <dbReference type="Proteomes" id="UP000792457"/>
    </source>
</evidence>
<evidence type="ECO:0000256" key="8">
    <source>
        <dbReference type="ARBA" id="ARBA00022679"/>
    </source>
</evidence>
<feature type="domain" description="Fe2OG dioxygenase" evidence="22">
    <location>
        <begin position="208"/>
        <end position="320"/>
    </location>
</feature>
<keyword evidence="15" id="KW-0511">Multifunctional enzyme</keyword>
<evidence type="ECO:0000259" key="22">
    <source>
        <dbReference type="PROSITE" id="PS51471"/>
    </source>
</evidence>
<comment type="similarity">
    <text evidence="4">Belongs to the alkB family.</text>
</comment>
<dbReference type="InterPro" id="IPR051422">
    <property type="entry name" value="AlkB_tRNA_MeTrf/Diox"/>
</dbReference>
<feature type="domain" description="RRM" evidence="21">
    <location>
        <begin position="33"/>
        <end position="108"/>
    </location>
</feature>
<reference evidence="23" key="1">
    <citation type="submission" date="2013-04" db="EMBL/GenBank/DDBJ databases">
        <authorList>
            <person name="Qu J."/>
            <person name="Murali S.C."/>
            <person name="Bandaranaike D."/>
            <person name="Bellair M."/>
            <person name="Blankenburg K."/>
            <person name="Chao H."/>
            <person name="Dinh H."/>
            <person name="Doddapaneni H."/>
            <person name="Downs B."/>
            <person name="Dugan-Rocha S."/>
            <person name="Elkadiri S."/>
            <person name="Gnanaolivu R.D."/>
            <person name="Hernandez B."/>
            <person name="Javaid M."/>
            <person name="Jayaseelan J.C."/>
            <person name="Lee S."/>
            <person name="Li M."/>
            <person name="Ming W."/>
            <person name="Munidasa M."/>
            <person name="Muniz J."/>
            <person name="Nguyen L."/>
            <person name="Ongeri F."/>
            <person name="Osuji N."/>
            <person name="Pu L.-L."/>
            <person name="Puazo M."/>
            <person name="Qu C."/>
            <person name="Quiroz J."/>
            <person name="Raj R."/>
            <person name="Weissenberger G."/>
            <person name="Xin Y."/>
            <person name="Zou X."/>
            <person name="Han Y."/>
            <person name="Richards S."/>
            <person name="Worley K."/>
            <person name="Muzny D."/>
            <person name="Gibbs R."/>
        </authorList>
    </citation>
    <scope>NUCLEOTIDE SEQUENCE</scope>
    <source>
        <strain evidence="23">Sampled in the wild</strain>
    </source>
</reference>
<dbReference type="InterPro" id="IPR000504">
    <property type="entry name" value="RRM_dom"/>
</dbReference>
<evidence type="ECO:0000256" key="10">
    <source>
        <dbReference type="ARBA" id="ARBA00022723"/>
    </source>
</evidence>
<comment type="catalytic activity">
    <reaction evidence="16">
        <text>5-(carboxymethyl)uridine(34) in tRNA + S-adenosyl-L-methionine = 5-(2-methoxy-2-oxoethyl)uridine(34) in tRNA + S-adenosyl-L-homocysteine</text>
        <dbReference type="Rhea" id="RHEA:43208"/>
        <dbReference type="Rhea" id="RHEA-COMP:10407"/>
        <dbReference type="Rhea" id="RHEA-COMP:10408"/>
        <dbReference type="ChEBI" id="CHEBI:57856"/>
        <dbReference type="ChEBI" id="CHEBI:59789"/>
        <dbReference type="ChEBI" id="CHEBI:74851"/>
        <dbReference type="ChEBI" id="CHEBI:74882"/>
        <dbReference type="EC" id="2.1.1.229"/>
    </reaction>
</comment>
<sequence length="618" mass="70561">MSYKDIRKCNKKQKRSSHMLFRETGIKTCDRSRILMICNAGLVSGIQREEVINLFLPFGKLEDVCMLPGKSYCFVAFRNEEDAQEAYSVLHGKTILNATEVKLILAFVESVPKTDHDFKSSSWPNGLILLKDFITEVEEDLLIRCVNWDTGAGNSGRALKHRRVRHYGYEFRYDNNNVDKDDPLPEDLPKECSFFEERLFQRSGIRFKPDQLTVNEYHPGQGIPPHIDTHSAFEGIIASLSLGSLVVMEFKHTDGRHASVPLPRRSLVLMTGESRYAWTHGITPRKMDVVVLEEDNKFENGCLSVSHRGTRTSFTFRRILRGECCCNFPLFCDSFKKRESSSSSFKIESETANDNIDNRVAAKLESMHVHSVYEEIASHFSETRHKAWPNISNFVNDLPPGSILLDVGCGNGKYFGVNKNIFEIGCDQSIGLASVANKRGFQVFTSNCLHIPLKPGIADACICIAVIHHLSTKERRLQALTQIAEVLRPGGQALVYVWAKEQERDKVKSSYLRQMGKRNSGKSDEETSHKHCVSELDLSLPVHKNRTDFQHGDLFVPWKLKHDTDGKTSKEVPTFYRYYHVFEEGELETLSREILDIRILKSYYDQGNWCLLMEKSKE</sequence>
<evidence type="ECO:0000256" key="3">
    <source>
        <dbReference type="ARBA" id="ARBA00004496"/>
    </source>
</evidence>
<comment type="caution">
    <text evidence="23">The sequence shown here is derived from an EMBL/GenBank/DDBJ whole genome shotgun (WGS) entry which is preliminary data.</text>
</comment>
<dbReference type="Gene3D" id="3.30.70.330">
    <property type="match status" value="1"/>
</dbReference>
<dbReference type="SUPFAM" id="SSF54928">
    <property type="entry name" value="RNA-binding domain, RBD"/>
    <property type="match status" value="1"/>
</dbReference>
<evidence type="ECO:0000256" key="4">
    <source>
        <dbReference type="ARBA" id="ARBA00007879"/>
    </source>
</evidence>
<dbReference type="InterPro" id="IPR037151">
    <property type="entry name" value="AlkB-like_sf"/>
</dbReference>
<dbReference type="PANTHER" id="PTHR13069">
    <property type="entry name" value="ALKYLATED DNA REPAIR PROTEIN ALKB HOMOLOG 8"/>
    <property type="match status" value="1"/>
</dbReference>
<evidence type="ECO:0000256" key="7">
    <source>
        <dbReference type="ARBA" id="ARBA00022603"/>
    </source>
</evidence>
<dbReference type="SUPFAM" id="SSF51197">
    <property type="entry name" value="Clavaminate synthase-like"/>
    <property type="match status" value="1"/>
</dbReference>
<evidence type="ECO:0000256" key="12">
    <source>
        <dbReference type="ARBA" id="ARBA00022884"/>
    </source>
</evidence>
<dbReference type="GO" id="GO:0000049">
    <property type="term" value="F:tRNA binding"/>
    <property type="evidence" value="ECO:0007669"/>
    <property type="project" value="TreeGrafter"/>
</dbReference>
<dbReference type="Pfam" id="PF08241">
    <property type="entry name" value="Methyltransf_11"/>
    <property type="match status" value="1"/>
</dbReference>
<dbReference type="GO" id="GO:0046872">
    <property type="term" value="F:metal ion binding"/>
    <property type="evidence" value="ECO:0007669"/>
    <property type="project" value="UniProtKB-KW"/>
</dbReference>
<keyword evidence="11" id="KW-0862">Zinc</keyword>
<dbReference type="GO" id="GO:0106335">
    <property type="term" value="F:tRNA (5-carboxymethyluridine(34)-5-O)-methyltransferase activity"/>
    <property type="evidence" value="ECO:0007669"/>
    <property type="project" value="UniProtKB-EC"/>
</dbReference>
<protein>
    <recommendedName>
        <fullName evidence="5">tRNA (carboxymethyluridine(34)-5-O)-methyltransferase</fullName>
        <ecNumber evidence="5">2.1.1.229</ecNumber>
    </recommendedName>
    <alternativeName>
        <fullName evidence="18">Alkylated DNA repair protein alkB homolog 8</fullName>
    </alternativeName>
    <alternativeName>
        <fullName evidence="19">S-adenosyl-L-methionine-dependent tRNA methyltransferase ALKBH8</fullName>
    </alternativeName>
</protein>
<dbReference type="AlphaFoldDB" id="A0A8K0P1P7"/>
<keyword evidence="7" id="KW-0489">Methyltransferase</keyword>
<keyword evidence="10" id="KW-0479">Metal-binding</keyword>
<evidence type="ECO:0000256" key="13">
    <source>
        <dbReference type="ARBA" id="ARBA00023004"/>
    </source>
</evidence>
<organism evidence="23 24">
    <name type="scientific">Ladona fulva</name>
    <name type="common">Scarce chaser dragonfly</name>
    <name type="synonym">Libellula fulva</name>
    <dbReference type="NCBI Taxonomy" id="123851"/>
    <lineage>
        <taxon>Eukaryota</taxon>
        <taxon>Metazoa</taxon>
        <taxon>Ecdysozoa</taxon>
        <taxon>Arthropoda</taxon>
        <taxon>Hexapoda</taxon>
        <taxon>Insecta</taxon>
        <taxon>Pterygota</taxon>
        <taxon>Palaeoptera</taxon>
        <taxon>Odonata</taxon>
        <taxon>Epiprocta</taxon>
        <taxon>Anisoptera</taxon>
        <taxon>Libelluloidea</taxon>
        <taxon>Libellulidae</taxon>
        <taxon>Ladona</taxon>
    </lineage>
</organism>
<reference evidence="23" key="2">
    <citation type="submission" date="2017-10" db="EMBL/GenBank/DDBJ databases">
        <title>Ladona fulva Genome sequencing and assembly.</title>
        <authorList>
            <person name="Murali S."/>
            <person name="Richards S."/>
            <person name="Bandaranaike D."/>
            <person name="Bellair M."/>
            <person name="Blankenburg K."/>
            <person name="Chao H."/>
            <person name="Dinh H."/>
            <person name="Doddapaneni H."/>
            <person name="Dugan-Rocha S."/>
            <person name="Elkadiri S."/>
            <person name="Gnanaolivu R."/>
            <person name="Hernandez B."/>
            <person name="Skinner E."/>
            <person name="Javaid M."/>
            <person name="Lee S."/>
            <person name="Li M."/>
            <person name="Ming W."/>
            <person name="Munidasa M."/>
            <person name="Muniz J."/>
            <person name="Nguyen L."/>
            <person name="Hughes D."/>
            <person name="Osuji N."/>
            <person name="Pu L.-L."/>
            <person name="Puazo M."/>
            <person name="Qu C."/>
            <person name="Quiroz J."/>
            <person name="Raj R."/>
            <person name="Weissenberger G."/>
            <person name="Xin Y."/>
            <person name="Zou X."/>
            <person name="Han Y."/>
            <person name="Worley K."/>
            <person name="Muzny D."/>
            <person name="Gibbs R."/>
        </authorList>
    </citation>
    <scope>NUCLEOTIDE SEQUENCE</scope>
    <source>
        <strain evidence="23">Sampled in the wild</strain>
    </source>
</reference>
<evidence type="ECO:0000256" key="20">
    <source>
        <dbReference type="PROSITE-ProRule" id="PRU00176"/>
    </source>
</evidence>
<evidence type="ECO:0000256" key="11">
    <source>
        <dbReference type="ARBA" id="ARBA00022833"/>
    </source>
</evidence>
<dbReference type="GO" id="GO:0030488">
    <property type="term" value="P:tRNA methylation"/>
    <property type="evidence" value="ECO:0007669"/>
    <property type="project" value="TreeGrafter"/>
</dbReference>
<evidence type="ECO:0000256" key="6">
    <source>
        <dbReference type="ARBA" id="ARBA00022490"/>
    </source>
</evidence>
<dbReference type="SMART" id="SM00360">
    <property type="entry name" value="RRM"/>
    <property type="match status" value="1"/>
</dbReference>
<evidence type="ECO:0000256" key="9">
    <source>
        <dbReference type="ARBA" id="ARBA00022691"/>
    </source>
</evidence>
<evidence type="ECO:0000256" key="15">
    <source>
        <dbReference type="ARBA" id="ARBA00023268"/>
    </source>
</evidence>
<dbReference type="Pfam" id="PF13532">
    <property type="entry name" value="2OG-FeII_Oxy_2"/>
    <property type="match status" value="1"/>
</dbReference>
<comment type="function">
    <text evidence="17">Catalyzes the methylation of 5-carboxymethyl uridine to 5-methylcarboxymethyl uridine at the wobble position of the anticodon loop in tRNA via its methyltransferase domain. Catalyzes the last step in the formation of 5-methylcarboxymethyl uridine at the wobble position of the anticodon loop in target tRNA. Has a preference for tRNA(Arg) and tRNA(Glu), and does not bind tRNA(Lys). Binds tRNA and catalyzes the iron and alpha-ketoglutarate dependent hydroxylation of 5-methylcarboxymethyl uridine at the wobble position of the anticodon loop in tRNA via its dioxygenase domain, giving rise to 5-(S)-methoxycarbonylhydroxymethyluridine; has a preference for tRNA(Gly). Required for normal survival after DNA damage. May inhibit apoptosis and promote cell survival and angiogenesis.</text>
</comment>
<dbReference type="InterPro" id="IPR035979">
    <property type="entry name" value="RBD_domain_sf"/>
</dbReference>
<name>A0A8K0P1P7_LADFU</name>
<accession>A0A8K0P1P7</accession>
<dbReference type="PANTHER" id="PTHR13069:SF21">
    <property type="entry name" value="ALKYLATED DNA REPAIR PROTEIN ALKB HOMOLOG 8"/>
    <property type="match status" value="1"/>
</dbReference>